<dbReference type="Gene3D" id="3.40.33.10">
    <property type="entry name" value="CAP"/>
    <property type="match status" value="1"/>
</dbReference>
<dbReference type="PRINTS" id="PR00838">
    <property type="entry name" value="V5ALLERGEN"/>
</dbReference>
<evidence type="ECO:0000313" key="4">
    <source>
        <dbReference type="Proteomes" id="UP000033203"/>
    </source>
</evidence>
<sequence length="191" mass="20804">MAAMIAKRYRALALPLLLLACAQAPEGPERVIEPRVSASAAPRGSVLLKSVMLAAHNRARGEVGVAPLVWSDTLASSARGYAEDMARTGRFEHAAQPMGPGRQGENLWTGTRGAYRFDEMAGHWIAEKRDFVNLPTPNFSRTGRWQDVGHYTQMVWRGSTAVGCAIASNRTDDFLVCRYAPPGNVFGQVAF</sequence>
<keyword evidence="3" id="KW-0378">Hydrolase</keyword>
<feature type="chain" id="PRO_5002233475" evidence="1">
    <location>
        <begin position="25"/>
        <end position="191"/>
    </location>
</feature>
<accession>A0A0D1MIP0</accession>
<feature type="signal peptide" evidence="1">
    <location>
        <begin position="1"/>
        <end position="24"/>
    </location>
</feature>
<dbReference type="PANTHER" id="PTHR10334">
    <property type="entry name" value="CYSTEINE-RICH SECRETORY PROTEIN-RELATED"/>
    <property type="match status" value="1"/>
</dbReference>
<dbReference type="PROSITE" id="PS51257">
    <property type="entry name" value="PROKAR_LIPOPROTEIN"/>
    <property type="match status" value="1"/>
</dbReference>
<feature type="domain" description="SCP" evidence="2">
    <location>
        <begin position="47"/>
        <end position="187"/>
    </location>
</feature>
<dbReference type="PATRIC" id="fig|1549858.7.peg.4023"/>
<name>A0A0D1MIP0_9SPHN</name>
<evidence type="ECO:0000313" key="3">
    <source>
        <dbReference type="EMBL" id="KIU27456.1"/>
    </source>
</evidence>
<dbReference type="PROSITE" id="PS01010">
    <property type="entry name" value="CRISP_2"/>
    <property type="match status" value="1"/>
</dbReference>
<dbReference type="GO" id="GO:0008233">
    <property type="term" value="F:peptidase activity"/>
    <property type="evidence" value="ECO:0007669"/>
    <property type="project" value="UniProtKB-KW"/>
</dbReference>
<keyword evidence="3" id="KW-0645">Protease</keyword>
<organism evidence="3 4">
    <name type="scientific">Sphingomonas melonis</name>
    <dbReference type="NCBI Taxonomy" id="152682"/>
    <lineage>
        <taxon>Bacteria</taxon>
        <taxon>Pseudomonadati</taxon>
        <taxon>Pseudomonadota</taxon>
        <taxon>Alphaproteobacteria</taxon>
        <taxon>Sphingomonadales</taxon>
        <taxon>Sphingomonadaceae</taxon>
        <taxon>Sphingomonas</taxon>
    </lineage>
</organism>
<dbReference type="Proteomes" id="UP000033203">
    <property type="component" value="Unassembled WGS sequence"/>
</dbReference>
<dbReference type="Pfam" id="PF00188">
    <property type="entry name" value="CAP"/>
    <property type="match status" value="1"/>
</dbReference>
<dbReference type="SMART" id="SM00198">
    <property type="entry name" value="SCP"/>
    <property type="match status" value="1"/>
</dbReference>
<comment type="caution">
    <text evidence="3">The sequence shown here is derived from an EMBL/GenBank/DDBJ whole genome shotgun (WGS) entry which is preliminary data.</text>
</comment>
<reference evidence="3 4" key="1">
    <citation type="submission" date="2015-01" db="EMBL/GenBank/DDBJ databases">
        <title>Genome of Sphingomonas taxi strain 30a.</title>
        <authorList>
            <person name="Eevers N."/>
            <person name="Van Hamme J."/>
            <person name="Bottos E."/>
            <person name="Weyens N."/>
            <person name="Vangronsveld J."/>
        </authorList>
    </citation>
    <scope>NUCLEOTIDE SEQUENCE [LARGE SCALE GENOMIC DNA]</scope>
    <source>
        <strain evidence="3 4">30a</strain>
    </source>
</reference>
<dbReference type="InterPro" id="IPR014044">
    <property type="entry name" value="CAP_dom"/>
</dbReference>
<dbReference type="GO" id="GO:0005576">
    <property type="term" value="C:extracellular region"/>
    <property type="evidence" value="ECO:0007669"/>
    <property type="project" value="InterPro"/>
</dbReference>
<gene>
    <name evidence="3" type="ORF">SR41_10285</name>
</gene>
<dbReference type="PROSITE" id="PS01009">
    <property type="entry name" value="CRISP_1"/>
    <property type="match status" value="1"/>
</dbReference>
<dbReference type="InterPro" id="IPR035940">
    <property type="entry name" value="CAP_sf"/>
</dbReference>
<proteinExistence type="predicted"/>
<dbReference type="GO" id="GO:0006508">
    <property type="term" value="P:proteolysis"/>
    <property type="evidence" value="ECO:0007669"/>
    <property type="project" value="UniProtKB-KW"/>
</dbReference>
<dbReference type="AlphaFoldDB" id="A0A0D1MIP0"/>
<evidence type="ECO:0000259" key="2">
    <source>
        <dbReference type="SMART" id="SM00198"/>
    </source>
</evidence>
<dbReference type="EMBL" id="JXTP01000046">
    <property type="protein sequence ID" value="KIU27456.1"/>
    <property type="molecule type" value="Genomic_DNA"/>
</dbReference>
<dbReference type="PRINTS" id="PR00837">
    <property type="entry name" value="V5TPXLIKE"/>
</dbReference>
<protein>
    <submittedName>
        <fullName evidence="3">Serine protease</fullName>
    </submittedName>
</protein>
<dbReference type="InterPro" id="IPR018244">
    <property type="entry name" value="Allrgn_V5/Tpx1_CS"/>
</dbReference>
<evidence type="ECO:0000256" key="1">
    <source>
        <dbReference type="SAM" id="SignalP"/>
    </source>
</evidence>
<keyword evidence="1" id="KW-0732">Signal</keyword>
<dbReference type="InterPro" id="IPR001283">
    <property type="entry name" value="CRISP-related"/>
</dbReference>
<dbReference type="InterPro" id="IPR002413">
    <property type="entry name" value="V5_allergen-like"/>
</dbReference>
<dbReference type="SUPFAM" id="SSF55797">
    <property type="entry name" value="PR-1-like"/>
    <property type="match status" value="1"/>
</dbReference>